<dbReference type="EMBL" id="BTGU01000143">
    <property type="protein sequence ID" value="GMN63155.1"/>
    <property type="molecule type" value="Genomic_DNA"/>
</dbReference>
<sequence length="141" mass="15325">MLTCPPSPLPPLVSFNTTDSIYDLALSSFPAATVNLAKSLRPQEIDRERQKHCMQRLPPHTQLLPVNPSPISSSSTTVDGVYDLALSKFYDSSAATITSPFPLNPSLTLHPSTVRPTFHSPQHQPSTVLHQRLLAGCLPTA</sequence>
<accession>A0AA88J690</accession>
<reference evidence="1" key="1">
    <citation type="submission" date="2023-07" db="EMBL/GenBank/DDBJ databases">
        <title>draft genome sequence of fig (Ficus carica).</title>
        <authorList>
            <person name="Takahashi T."/>
            <person name="Nishimura K."/>
        </authorList>
    </citation>
    <scope>NUCLEOTIDE SEQUENCE</scope>
</reference>
<dbReference type="AlphaFoldDB" id="A0AA88J690"/>
<organism evidence="1 2">
    <name type="scientific">Ficus carica</name>
    <name type="common">Common fig</name>
    <dbReference type="NCBI Taxonomy" id="3494"/>
    <lineage>
        <taxon>Eukaryota</taxon>
        <taxon>Viridiplantae</taxon>
        <taxon>Streptophyta</taxon>
        <taxon>Embryophyta</taxon>
        <taxon>Tracheophyta</taxon>
        <taxon>Spermatophyta</taxon>
        <taxon>Magnoliopsida</taxon>
        <taxon>eudicotyledons</taxon>
        <taxon>Gunneridae</taxon>
        <taxon>Pentapetalae</taxon>
        <taxon>rosids</taxon>
        <taxon>fabids</taxon>
        <taxon>Rosales</taxon>
        <taxon>Moraceae</taxon>
        <taxon>Ficeae</taxon>
        <taxon>Ficus</taxon>
    </lineage>
</organism>
<proteinExistence type="predicted"/>
<dbReference type="Proteomes" id="UP001187192">
    <property type="component" value="Unassembled WGS sequence"/>
</dbReference>
<protein>
    <submittedName>
        <fullName evidence="1">Uncharacterized protein</fullName>
    </submittedName>
</protein>
<keyword evidence="2" id="KW-1185">Reference proteome</keyword>
<name>A0AA88J690_FICCA</name>
<gene>
    <name evidence="1" type="ORF">TIFTF001_032239</name>
</gene>
<evidence type="ECO:0000313" key="2">
    <source>
        <dbReference type="Proteomes" id="UP001187192"/>
    </source>
</evidence>
<comment type="caution">
    <text evidence="1">The sequence shown here is derived from an EMBL/GenBank/DDBJ whole genome shotgun (WGS) entry which is preliminary data.</text>
</comment>
<evidence type="ECO:0000313" key="1">
    <source>
        <dbReference type="EMBL" id="GMN63155.1"/>
    </source>
</evidence>